<evidence type="ECO:0000256" key="1">
    <source>
        <dbReference type="SAM" id="Phobius"/>
    </source>
</evidence>
<accession>A0ABV1E2Q8</accession>
<keyword evidence="1" id="KW-0472">Membrane</keyword>
<dbReference type="RefSeq" id="WP_349218816.1">
    <property type="nucleotide sequence ID" value="NZ_JBBMFD010000007.1"/>
</dbReference>
<gene>
    <name evidence="2" type="ORF">WMO26_05715</name>
</gene>
<dbReference type="Proteomes" id="UP001489509">
    <property type="component" value="Unassembled WGS sequence"/>
</dbReference>
<protein>
    <submittedName>
        <fullName evidence="2">DUF4956 domain-containing protein</fullName>
    </submittedName>
</protein>
<dbReference type="Pfam" id="PF16316">
    <property type="entry name" value="DUF4956"/>
    <property type="match status" value="1"/>
</dbReference>
<proteinExistence type="predicted"/>
<keyword evidence="1" id="KW-0812">Transmembrane</keyword>
<keyword evidence="3" id="KW-1185">Reference proteome</keyword>
<evidence type="ECO:0000313" key="3">
    <source>
        <dbReference type="Proteomes" id="UP001489509"/>
    </source>
</evidence>
<comment type="caution">
    <text evidence="2">The sequence shown here is derived from an EMBL/GenBank/DDBJ whole genome shotgun (WGS) entry which is preliminary data.</text>
</comment>
<organism evidence="2 3">
    <name type="scientific">Solibaculum intestinale</name>
    <dbReference type="NCBI Taxonomy" id="3133165"/>
    <lineage>
        <taxon>Bacteria</taxon>
        <taxon>Bacillati</taxon>
        <taxon>Bacillota</taxon>
        <taxon>Clostridia</taxon>
        <taxon>Eubacteriales</taxon>
        <taxon>Oscillospiraceae</taxon>
        <taxon>Solibaculum</taxon>
    </lineage>
</organism>
<sequence>MLNDLFSSVLSTSTASSFSVEGFFICTAASLVLGVSIAVLYMFRSTYSKSFVVTLALLPAIVQLVIMLVNGNLGTGVAVMGAFSLVRFRSVPGSAKEIASIFLAMAVGLATGMGYLAAAAVFVVILGCANLVFSLTSFGDAAKGAKELRITIPESLDYNDVFDDLFQQYTASCKLTEVRTCNMGSLFKLTYQIVLRDPKSEKELIDALRCRNGNLEIFCGHPAFGKEEL</sequence>
<feature type="transmembrane region" description="Helical" evidence="1">
    <location>
        <begin position="20"/>
        <end position="43"/>
    </location>
</feature>
<feature type="transmembrane region" description="Helical" evidence="1">
    <location>
        <begin position="55"/>
        <end position="80"/>
    </location>
</feature>
<evidence type="ECO:0000313" key="2">
    <source>
        <dbReference type="EMBL" id="MEQ2440323.1"/>
    </source>
</evidence>
<reference evidence="2 3" key="1">
    <citation type="submission" date="2024-03" db="EMBL/GenBank/DDBJ databases">
        <title>Human intestinal bacterial collection.</title>
        <authorList>
            <person name="Pauvert C."/>
            <person name="Hitch T.C.A."/>
            <person name="Clavel T."/>
        </authorList>
    </citation>
    <scope>NUCLEOTIDE SEQUENCE [LARGE SCALE GENOMIC DNA]</scope>
    <source>
        <strain evidence="2 3">CLA-JM-H44</strain>
    </source>
</reference>
<feature type="transmembrane region" description="Helical" evidence="1">
    <location>
        <begin position="100"/>
        <end position="133"/>
    </location>
</feature>
<dbReference type="EMBL" id="JBBMFD010000007">
    <property type="protein sequence ID" value="MEQ2440323.1"/>
    <property type="molecule type" value="Genomic_DNA"/>
</dbReference>
<name>A0ABV1E2Q8_9FIRM</name>
<dbReference type="InterPro" id="IPR032531">
    <property type="entry name" value="DUF4956"/>
</dbReference>
<keyword evidence="1" id="KW-1133">Transmembrane helix</keyword>